<organism evidence="1 2">
    <name type="scientific">Trichonephila inaurata madagascariensis</name>
    <dbReference type="NCBI Taxonomy" id="2747483"/>
    <lineage>
        <taxon>Eukaryota</taxon>
        <taxon>Metazoa</taxon>
        <taxon>Ecdysozoa</taxon>
        <taxon>Arthropoda</taxon>
        <taxon>Chelicerata</taxon>
        <taxon>Arachnida</taxon>
        <taxon>Araneae</taxon>
        <taxon>Araneomorphae</taxon>
        <taxon>Entelegynae</taxon>
        <taxon>Araneoidea</taxon>
        <taxon>Nephilidae</taxon>
        <taxon>Trichonephila</taxon>
        <taxon>Trichonephila inaurata</taxon>
    </lineage>
</organism>
<protein>
    <submittedName>
        <fullName evidence="1">Histone acetyltransferase KAT6A</fullName>
    </submittedName>
</protein>
<evidence type="ECO:0000313" key="2">
    <source>
        <dbReference type="Proteomes" id="UP000886998"/>
    </source>
</evidence>
<proteinExistence type="predicted"/>
<dbReference type="AlphaFoldDB" id="A0A8X6YMK1"/>
<dbReference type="EMBL" id="BMAV01020879">
    <property type="protein sequence ID" value="GFY74667.1"/>
    <property type="molecule type" value="Genomic_DNA"/>
</dbReference>
<gene>
    <name evidence="1" type="primary">KAT6A</name>
    <name evidence="1" type="ORF">TNIN_73601</name>
</gene>
<accession>A0A8X6YMK1</accession>
<name>A0A8X6YMK1_9ARAC</name>
<keyword evidence="2" id="KW-1185">Reference proteome</keyword>
<comment type="caution">
    <text evidence="1">The sequence shown here is derived from an EMBL/GenBank/DDBJ whole genome shotgun (WGS) entry which is preliminary data.</text>
</comment>
<reference evidence="1" key="1">
    <citation type="submission" date="2020-08" db="EMBL/GenBank/DDBJ databases">
        <title>Multicomponent nature underlies the extraordinary mechanical properties of spider dragline silk.</title>
        <authorList>
            <person name="Kono N."/>
            <person name="Nakamura H."/>
            <person name="Mori M."/>
            <person name="Yoshida Y."/>
            <person name="Ohtoshi R."/>
            <person name="Malay A.D."/>
            <person name="Moran D.A.P."/>
            <person name="Tomita M."/>
            <person name="Numata K."/>
            <person name="Arakawa K."/>
        </authorList>
    </citation>
    <scope>NUCLEOTIDE SEQUENCE</scope>
</reference>
<dbReference type="Proteomes" id="UP000886998">
    <property type="component" value="Unassembled WGS sequence"/>
</dbReference>
<evidence type="ECO:0000313" key="1">
    <source>
        <dbReference type="EMBL" id="GFY74667.1"/>
    </source>
</evidence>
<sequence>MLERRHGLKGTAVNEELAGARFTVVGIKKGNTILPKPPEVGKKTPFLMEFLQFPQYFAVVLGNLFNPLTMPVGELPPKQIKLDPESVCQENSSNSSEESLPSRCDYCLFTATANRKGEPEDLLICKDCGAKGTI</sequence>